<dbReference type="InterPro" id="IPR015421">
    <property type="entry name" value="PyrdxlP-dep_Trfase_major"/>
</dbReference>
<evidence type="ECO:0000256" key="4">
    <source>
        <dbReference type="ARBA" id="ARBA00023239"/>
    </source>
</evidence>
<keyword evidence="3" id="KW-0663">Pyridoxal phosphate</keyword>
<keyword evidence="8" id="KW-1185">Reference proteome</keyword>
<name>E8LLR3_SUCHY</name>
<dbReference type="HOGENOM" id="CLU_017584_15_0_6"/>
<dbReference type="EMBL" id="AEVO01000113">
    <property type="protein sequence ID" value="EFY06534.1"/>
    <property type="molecule type" value="Genomic_DNA"/>
</dbReference>
<dbReference type="Pfam" id="PF00155">
    <property type="entry name" value="Aminotran_1_2"/>
    <property type="match status" value="1"/>
</dbReference>
<evidence type="ECO:0000259" key="6">
    <source>
        <dbReference type="Pfam" id="PF00155"/>
    </source>
</evidence>
<dbReference type="InterPro" id="IPR015424">
    <property type="entry name" value="PyrdxlP-dep_Trfase"/>
</dbReference>
<dbReference type="GO" id="GO:0047804">
    <property type="term" value="F:cysteine-S-conjugate beta-lyase activity"/>
    <property type="evidence" value="ECO:0007669"/>
    <property type="project" value="UniProtKB-EC"/>
</dbReference>
<keyword evidence="4" id="KW-0456">Lyase</keyword>
<dbReference type="EC" id="4.4.1.13" evidence="2"/>
<keyword evidence="7" id="KW-0808">Transferase</keyword>
<comment type="similarity">
    <text evidence="5">Belongs to the class-II pyridoxal-phosphate-dependent aminotransferase family. MalY/PatB cystathionine beta-lyase subfamily.</text>
</comment>
<evidence type="ECO:0000256" key="2">
    <source>
        <dbReference type="ARBA" id="ARBA00012224"/>
    </source>
</evidence>
<evidence type="ECO:0000256" key="1">
    <source>
        <dbReference type="ARBA" id="ARBA00001933"/>
    </source>
</evidence>
<accession>E8LLR3</accession>
<dbReference type="Gene3D" id="3.90.1150.10">
    <property type="entry name" value="Aspartate Aminotransferase, domain 1"/>
    <property type="match status" value="1"/>
</dbReference>
<evidence type="ECO:0000313" key="7">
    <source>
        <dbReference type="EMBL" id="EFY06534.1"/>
    </source>
</evidence>
<comment type="caution">
    <text evidence="7">The sequence shown here is derived from an EMBL/GenBank/DDBJ whole genome shotgun (WGS) entry which is preliminary data.</text>
</comment>
<dbReference type="AlphaFoldDB" id="E8LLR3"/>
<protein>
    <recommendedName>
        <fullName evidence="2">cysteine-S-conjugate beta-lyase</fullName>
        <ecNumber evidence="2">4.4.1.13</ecNumber>
    </recommendedName>
</protein>
<dbReference type="GO" id="GO:0008483">
    <property type="term" value="F:transaminase activity"/>
    <property type="evidence" value="ECO:0007669"/>
    <property type="project" value="UniProtKB-KW"/>
</dbReference>
<dbReference type="eggNOG" id="COG1168">
    <property type="taxonomic scope" value="Bacteria"/>
</dbReference>
<dbReference type="PANTHER" id="PTHR43525">
    <property type="entry name" value="PROTEIN MALY"/>
    <property type="match status" value="1"/>
</dbReference>
<dbReference type="PANTHER" id="PTHR43525:SF1">
    <property type="entry name" value="PROTEIN MALY"/>
    <property type="match status" value="1"/>
</dbReference>
<dbReference type="STRING" id="762983.HMPREF9444_01680"/>
<sequence>MNQISKEIKMIYDFNEQFPRIMSEKWVYDSVVNGHKVMPMGVADMDLVSPIEVREALMNVCLRREFGYPAYHADFKSVIADWFEKHYDWRPDESLITETPGMLLTMGTFIRDLTEPDEKTVLMTPVYHSFARAIRDNHREIVECDLIKDEDNHYTIDFDKLKETCAQPKNKFLILCNPHNPVGRCWTEEEVKKVIEIAQETNTILISDEIHGDFTFDGRVYTPVLKVAKDLKNIIVFSSGGKLFNIGGIFSAFIMTGDPALKAQIDICIKELHFQPTAFAHEAAYAGFKYGYDYREQVVAHVRKMQRKFVDGLNNMPYPVRANLPEATYLVWVDFNGTGWSPDRIFDFQVKDASLGFNRGDAFGKAGAGFARVNCAVCEAKIDEALRRLENAFKQYF</sequence>
<proteinExistence type="inferred from homology"/>
<organism evidence="7 8">
    <name type="scientific">Succinatimonas hippei (strain DSM 22608 / JCM 16073 / KCTC 15190 / YIT 12066)</name>
    <dbReference type="NCBI Taxonomy" id="762983"/>
    <lineage>
        <taxon>Bacteria</taxon>
        <taxon>Pseudomonadati</taxon>
        <taxon>Pseudomonadota</taxon>
        <taxon>Gammaproteobacteria</taxon>
        <taxon>Aeromonadales</taxon>
        <taxon>Succinivibrionaceae</taxon>
        <taxon>Succinatimonas</taxon>
    </lineage>
</organism>
<dbReference type="InterPro" id="IPR015422">
    <property type="entry name" value="PyrdxlP-dep_Trfase_small"/>
</dbReference>
<evidence type="ECO:0000256" key="3">
    <source>
        <dbReference type="ARBA" id="ARBA00022898"/>
    </source>
</evidence>
<keyword evidence="7" id="KW-0032">Aminotransferase</keyword>
<dbReference type="InterPro" id="IPR051798">
    <property type="entry name" value="Class-II_PLP-Dep_Aminotrans"/>
</dbReference>
<evidence type="ECO:0000256" key="5">
    <source>
        <dbReference type="ARBA" id="ARBA00037974"/>
    </source>
</evidence>
<dbReference type="GO" id="GO:0030170">
    <property type="term" value="F:pyridoxal phosphate binding"/>
    <property type="evidence" value="ECO:0007669"/>
    <property type="project" value="InterPro"/>
</dbReference>
<dbReference type="Gene3D" id="3.40.640.10">
    <property type="entry name" value="Type I PLP-dependent aspartate aminotransferase-like (Major domain)"/>
    <property type="match status" value="1"/>
</dbReference>
<dbReference type="Proteomes" id="UP000018458">
    <property type="component" value="Unassembled WGS sequence"/>
</dbReference>
<feature type="domain" description="Aminotransferase class I/classII large" evidence="6">
    <location>
        <begin position="37"/>
        <end position="389"/>
    </location>
</feature>
<evidence type="ECO:0000313" key="8">
    <source>
        <dbReference type="Proteomes" id="UP000018458"/>
    </source>
</evidence>
<dbReference type="SUPFAM" id="SSF53383">
    <property type="entry name" value="PLP-dependent transferases"/>
    <property type="match status" value="1"/>
</dbReference>
<gene>
    <name evidence="7" type="ORF">HMPREF9444_01680</name>
</gene>
<dbReference type="InterPro" id="IPR004839">
    <property type="entry name" value="Aminotransferase_I/II_large"/>
</dbReference>
<comment type="cofactor">
    <cofactor evidence="1">
        <name>pyridoxal 5'-phosphate</name>
        <dbReference type="ChEBI" id="CHEBI:597326"/>
    </cofactor>
</comment>
<dbReference type="CDD" id="cd00609">
    <property type="entry name" value="AAT_like"/>
    <property type="match status" value="1"/>
</dbReference>
<reference evidence="7 8" key="1">
    <citation type="submission" date="2011-01" db="EMBL/GenBank/DDBJ databases">
        <authorList>
            <person name="Weinstock G."/>
            <person name="Sodergren E."/>
            <person name="Clifton S."/>
            <person name="Fulton L."/>
            <person name="Fulton B."/>
            <person name="Courtney L."/>
            <person name="Fronick C."/>
            <person name="Harrison M."/>
            <person name="Strong C."/>
            <person name="Farmer C."/>
            <person name="Delahaunty K."/>
            <person name="Markovic C."/>
            <person name="Hall O."/>
            <person name="Minx P."/>
            <person name="Tomlinson C."/>
            <person name="Mitreva M."/>
            <person name="Hou S."/>
            <person name="Chen J."/>
            <person name="Wollam A."/>
            <person name="Pepin K.H."/>
            <person name="Johnson M."/>
            <person name="Bhonagiri V."/>
            <person name="Zhang X."/>
            <person name="Suruliraj S."/>
            <person name="Warren W."/>
            <person name="Chinwalla A."/>
            <person name="Mardis E.R."/>
            <person name="Wilson R.K."/>
        </authorList>
    </citation>
    <scope>NUCLEOTIDE SEQUENCE [LARGE SCALE GENOMIC DNA]</scope>
    <source>
        <strain evidence="8">DSM 22608 / JCM 16073 / KCTC 15190 / YIT 12066</strain>
    </source>
</reference>